<evidence type="ECO:0000256" key="4">
    <source>
        <dbReference type="ARBA" id="ARBA00012622"/>
    </source>
</evidence>
<comment type="similarity">
    <text evidence="3 17">Belongs to the QueH family.</text>
</comment>
<dbReference type="eggNOG" id="COG1636">
    <property type="taxonomic scope" value="Bacteria"/>
</dbReference>
<dbReference type="RefSeq" id="WP_023929679.1">
    <property type="nucleotide sequence ID" value="NZ_KI669458.1"/>
</dbReference>
<dbReference type="GO" id="GO:0052693">
    <property type="term" value="F:epoxyqueuosine reductase activity"/>
    <property type="evidence" value="ECO:0007669"/>
    <property type="project" value="UniProtKB-UniRule"/>
</dbReference>
<reference evidence="18 19" key="1">
    <citation type="submission" date="2013-10" db="EMBL/GenBank/DDBJ databases">
        <title>The Genome Sequence of Helicobacter canis NCTC 12740.</title>
        <authorList>
            <consortium name="The Broad Institute Genomics Platform"/>
            <person name="Earl A."/>
            <person name="Fox J.G."/>
            <person name="Shen Z."/>
            <person name="Young S.K."/>
            <person name="Zeng Q."/>
            <person name="Gargeya S."/>
            <person name="Fitzgerald M."/>
            <person name="Abouelleil A."/>
            <person name="Alvarado L."/>
            <person name="Chapman S.B."/>
            <person name="Gainer-Dewar J."/>
            <person name="Goldberg J."/>
            <person name="Griggs A."/>
            <person name="Gujja S."/>
            <person name="Hansen M."/>
            <person name="Howarth C."/>
            <person name="Imamovic A."/>
            <person name="Ireland A."/>
            <person name="Larimer J."/>
            <person name="McCowan C."/>
            <person name="Murphy C."/>
            <person name="Pearson M."/>
            <person name="Poon T.W."/>
            <person name="Priest M."/>
            <person name="Roberts A."/>
            <person name="Saif S."/>
            <person name="Shea T."/>
            <person name="Sykes S."/>
            <person name="Wortman J."/>
            <person name="Nusbaum C."/>
            <person name="Birren B."/>
        </authorList>
    </citation>
    <scope>NUCLEOTIDE SEQUENCE [LARGE SCALE GENOMIC DNA]</scope>
    <source>
        <strain evidence="18 19">NCTC 12740</strain>
    </source>
</reference>
<evidence type="ECO:0000256" key="8">
    <source>
        <dbReference type="ARBA" id="ARBA00022723"/>
    </source>
</evidence>
<dbReference type="HAMAP" id="MF_02089">
    <property type="entry name" value="QueH"/>
    <property type="match status" value="1"/>
</dbReference>
<keyword evidence="14 17" id="KW-0676">Redox-active center</keyword>
<dbReference type="UniPathway" id="UPA00392"/>
<keyword evidence="7 17" id="KW-0819">tRNA processing</keyword>
<evidence type="ECO:0000256" key="13">
    <source>
        <dbReference type="ARBA" id="ARBA00023157"/>
    </source>
</evidence>
<evidence type="ECO:0000256" key="10">
    <source>
        <dbReference type="ARBA" id="ARBA00023002"/>
    </source>
</evidence>
<accession>V8CKD4</accession>
<evidence type="ECO:0000256" key="14">
    <source>
        <dbReference type="ARBA" id="ARBA00023284"/>
    </source>
</evidence>
<evidence type="ECO:0000256" key="17">
    <source>
        <dbReference type="HAMAP-Rule" id="MF_02089"/>
    </source>
</evidence>
<dbReference type="AlphaFoldDB" id="V8CKD4"/>
<evidence type="ECO:0000256" key="5">
    <source>
        <dbReference type="ARBA" id="ARBA00016895"/>
    </source>
</evidence>
<evidence type="ECO:0000256" key="15">
    <source>
        <dbReference type="ARBA" id="ARBA00031446"/>
    </source>
</evidence>
<keyword evidence="13 17" id="KW-1015">Disulfide bond</keyword>
<dbReference type="Pfam" id="PF02677">
    <property type="entry name" value="QueH"/>
    <property type="match status" value="1"/>
</dbReference>
<evidence type="ECO:0000256" key="6">
    <source>
        <dbReference type="ARBA" id="ARBA00022485"/>
    </source>
</evidence>
<keyword evidence="6 17" id="KW-0004">4Fe-4S</keyword>
<evidence type="ECO:0000256" key="3">
    <source>
        <dbReference type="ARBA" id="ARBA00008207"/>
    </source>
</evidence>
<dbReference type="EMBL" id="AZJJ01000001">
    <property type="protein sequence ID" value="ETD27829.1"/>
    <property type="molecule type" value="Genomic_DNA"/>
</dbReference>
<feature type="disulfide bond" description="Redox-active" evidence="17">
    <location>
        <begin position="169"/>
        <end position="171"/>
    </location>
</feature>
<dbReference type="GO" id="GO:0046872">
    <property type="term" value="F:metal ion binding"/>
    <property type="evidence" value="ECO:0007669"/>
    <property type="project" value="UniProtKB-KW"/>
</dbReference>
<comment type="pathway">
    <text evidence="2 17">tRNA modification; tRNA-queuosine biosynthesis.</text>
</comment>
<dbReference type="HOGENOM" id="CLU_056003_0_0_7"/>
<comment type="function">
    <text evidence="1 17">Catalyzes the conversion of epoxyqueuosine (oQ) to queuosine (Q), which is a hypermodified base found in the wobble positions of tRNA(Asp), tRNA(Asn), tRNA(His) and tRNA(Tyr).</text>
</comment>
<dbReference type="Proteomes" id="UP000018688">
    <property type="component" value="Unassembled WGS sequence"/>
</dbReference>
<proteinExistence type="inferred from homology"/>
<organism evidence="18 19">
    <name type="scientific">Helicobacter canis NCTC 12740</name>
    <dbReference type="NCBI Taxonomy" id="1357399"/>
    <lineage>
        <taxon>Bacteria</taxon>
        <taxon>Pseudomonadati</taxon>
        <taxon>Campylobacterota</taxon>
        <taxon>Epsilonproteobacteria</taxon>
        <taxon>Campylobacterales</taxon>
        <taxon>Helicobacteraceae</taxon>
        <taxon>Helicobacter</taxon>
    </lineage>
</organism>
<comment type="caution">
    <text evidence="18">The sequence shown here is derived from an EMBL/GenBank/DDBJ whole genome shotgun (WGS) entry which is preliminary data.</text>
</comment>
<keyword evidence="11 17" id="KW-0408">Iron</keyword>
<keyword evidence="19" id="KW-1185">Reference proteome</keyword>
<dbReference type="EC" id="1.17.99.6" evidence="4 17"/>
<keyword evidence="12 17" id="KW-0411">Iron-sulfur</keyword>
<evidence type="ECO:0000256" key="11">
    <source>
        <dbReference type="ARBA" id="ARBA00023004"/>
    </source>
</evidence>
<dbReference type="PANTHER" id="PTHR36701:SF1">
    <property type="entry name" value="EPOXYQUEUOSINE REDUCTASE QUEH"/>
    <property type="match status" value="1"/>
</dbReference>
<name>V8CKD4_9HELI</name>
<dbReference type="OrthoDB" id="9801033at2"/>
<evidence type="ECO:0000256" key="16">
    <source>
        <dbReference type="ARBA" id="ARBA00047415"/>
    </source>
</evidence>
<evidence type="ECO:0000313" key="19">
    <source>
        <dbReference type="Proteomes" id="UP000018688"/>
    </source>
</evidence>
<sequence length="386" mass="44342">MLVHICCSVDSHYFLSELQKAYPQESFVGFFYNPNIHPKAEHDLRLSDVRRSCGMLKIPLIEGSYELENWLSSVRGQEDEPEKGARCSTCFDVRLKKSAEIAKLLGERTFTTTLLSSPMKEQETLYQQGDIIAQNNDLNFIKINVRKNGGVQKQNELAKRDNLYRQNYCGCQFALSKQRVKQDRLSLEMISELGGRALPGSIEERQKSFALRNTLESTGKNYILTQKKLRVWRLLQGKVSYNEKVIYSYILAHSDSRATKNTTIVWGNITLESLLDSRHIMAQDNFKNMFAITPKATIRLGFSKKDDSVFICLKDVNALLNTQYNRVLDLIYNPIAYELELLMRSLLCGSESINPIIIIDEMSENLTIDIKSVFQDERIFQTIFLS</sequence>
<dbReference type="GO" id="GO:0051539">
    <property type="term" value="F:4 iron, 4 sulfur cluster binding"/>
    <property type="evidence" value="ECO:0007669"/>
    <property type="project" value="UniProtKB-UniRule"/>
</dbReference>
<keyword evidence="8 17" id="KW-0479">Metal-binding</keyword>
<dbReference type="PATRIC" id="fig|1357399.3.peg.787"/>
<evidence type="ECO:0000256" key="1">
    <source>
        <dbReference type="ARBA" id="ARBA00002268"/>
    </source>
</evidence>
<evidence type="ECO:0000256" key="7">
    <source>
        <dbReference type="ARBA" id="ARBA00022694"/>
    </source>
</evidence>
<evidence type="ECO:0000256" key="12">
    <source>
        <dbReference type="ARBA" id="ARBA00023014"/>
    </source>
</evidence>
<keyword evidence="10 17" id="KW-0560">Oxidoreductase</keyword>
<dbReference type="InterPro" id="IPR003828">
    <property type="entry name" value="QueH"/>
</dbReference>
<keyword evidence="9 17" id="KW-0671">Queuosine biosynthesis</keyword>
<feature type="binding site" evidence="17">
    <location>
        <position position="7"/>
    </location>
    <ligand>
        <name>[4Fe-4S] cluster</name>
        <dbReference type="ChEBI" id="CHEBI:49883"/>
    </ligand>
</feature>
<feature type="binding site" evidence="17">
    <location>
        <position position="6"/>
    </location>
    <ligand>
        <name>[4Fe-4S] cluster</name>
        <dbReference type="ChEBI" id="CHEBI:49883"/>
    </ligand>
</feature>
<dbReference type="STRING" id="1357399.HMPREF2087_00751"/>
<gene>
    <name evidence="17" type="primary">queH</name>
    <name evidence="18" type="ORF">HMPREF2087_00751</name>
</gene>
<evidence type="ECO:0000313" key="18">
    <source>
        <dbReference type="EMBL" id="ETD27829.1"/>
    </source>
</evidence>
<protein>
    <recommendedName>
        <fullName evidence="5 17">Epoxyqueuosine reductase QueH</fullName>
        <ecNumber evidence="4 17">1.17.99.6</ecNumber>
    </recommendedName>
    <alternativeName>
        <fullName evidence="15 17">Queuosine biosynthesis protein QueH</fullName>
    </alternativeName>
</protein>
<dbReference type="PANTHER" id="PTHR36701">
    <property type="entry name" value="EPOXYQUEUOSINE REDUCTASE QUEH"/>
    <property type="match status" value="1"/>
</dbReference>
<evidence type="ECO:0000256" key="2">
    <source>
        <dbReference type="ARBA" id="ARBA00004691"/>
    </source>
</evidence>
<comment type="catalytic activity">
    <reaction evidence="16 17">
        <text>epoxyqueuosine(34) in tRNA + AH2 = queuosine(34) in tRNA + A + H2O</text>
        <dbReference type="Rhea" id="RHEA:32159"/>
        <dbReference type="Rhea" id="RHEA-COMP:18571"/>
        <dbReference type="Rhea" id="RHEA-COMP:18582"/>
        <dbReference type="ChEBI" id="CHEBI:13193"/>
        <dbReference type="ChEBI" id="CHEBI:15377"/>
        <dbReference type="ChEBI" id="CHEBI:17499"/>
        <dbReference type="ChEBI" id="CHEBI:194431"/>
        <dbReference type="ChEBI" id="CHEBI:194443"/>
        <dbReference type="EC" id="1.17.99.6"/>
    </reaction>
</comment>
<evidence type="ECO:0000256" key="9">
    <source>
        <dbReference type="ARBA" id="ARBA00022785"/>
    </source>
</evidence>
<feature type="binding site" evidence="17">
    <location>
        <position position="87"/>
    </location>
    <ligand>
        <name>[4Fe-4S] cluster</name>
        <dbReference type="ChEBI" id="CHEBI:49883"/>
    </ligand>
</feature>
<feature type="binding site" evidence="17">
    <location>
        <position position="90"/>
    </location>
    <ligand>
        <name>[4Fe-4S] cluster</name>
        <dbReference type="ChEBI" id="CHEBI:49883"/>
    </ligand>
</feature>
<dbReference type="GO" id="GO:0008616">
    <property type="term" value="P:tRNA queuosine(34) biosynthetic process"/>
    <property type="evidence" value="ECO:0007669"/>
    <property type="project" value="UniProtKB-UniRule"/>
</dbReference>